<evidence type="ECO:0000259" key="1">
    <source>
        <dbReference type="Pfam" id="PF23859"/>
    </source>
</evidence>
<evidence type="ECO:0000313" key="3">
    <source>
        <dbReference type="Proteomes" id="UP000222310"/>
    </source>
</evidence>
<dbReference type="InterPro" id="IPR055645">
    <property type="entry name" value="DpdA"/>
</dbReference>
<protein>
    <recommendedName>
        <fullName evidence="1">DeoxyPurine in DNA protein A domain-containing protein</fullName>
    </recommendedName>
</protein>
<evidence type="ECO:0000313" key="2">
    <source>
        <dbReference type="EMBL" id="PHK04251.1"/>
    </source>
</evidence>
<dbReference type="RefSeq" id="WP_099070642.1">
    <property type="nucleotide sequence ID" value="NZ_LAHD01000027.1"/>
</dbReference>
<dbReference type="Pfam" id="PF23859">
    <property type="entry name" value="DpdA"/>
    <property type="match status" value="1"/>
</dbReference>
<organism evidence="2 3">
    <name type="scientific">Nostoc linckia z8</name>
    <dbReference type="NCBI Taxonomy" id="1628746"/>
    <lineage>
        <taxon>Bacteria</taxon>
        <taxon>Bacillati</taxon>
        <taxon>Cyanobacteriota</taxon>
        <taxon>Cyanophyceae</taxon>
        <taxon>Nostocales</taxon>
        <taxon>Nostocaceae</taxon>
        <taxon>Nostoc</taxon>
    </lineage>
</organism>
<name>A0A9Q5ZD20_NOSLI</name>
<proteinExistence type="predicted"/>
<gene>
    <name evidence="2" type="ORF">VF08_11615</name>
</gene>
<sequence length="263" mass="29729">MTKTELSLPAGEVVEIFFVGTKPWTARLTNYPVMVSINALHDYAALRTSYCALVDSGAFTLVSSRGGYPVGSLPRYASKTLRINNQRILGFVTQDYMCESFVLAKTGYTLLEHQRFTIYRYKALTRIIKKAFYLMPVLQGYQPDEYVEHVRMYGEILPPNAWVGVGSICKRNEQPELVYPVLAAIKLERPDLKLHGFGLKKTALQNSCIRNLLFSSDSFAWSYDARRDGLNTDSSYFADKYAEEIYCLIRGRFSTASPAATNC</sequence>
<dbReference type="GeneID" id="57098091"/>
<comment type="caution">
    <text evidence="2">The sequence shown here is derived from an EMBL/GenBank/DDBJ whole genome shotgun (WGS) entry which is preliminary data.</text>
</comment>
<dbReference type="Proteomes" id="UP000222310">
    <property type="component" value="Unassembled WGS sequence"/>
</dbReference>
<reference evidence="2 3" key="1">
    <citation type="submission" date="2015-02" db="EMBL/GenBank/DDBJ databases">
        <title>Nostoc linckia genome annotation.</title>
        <authorList>
            <person name="Zhou Z."/>
        </authorList>
    </citation>
    <scope>NUCLEOTIDE SEQUENCE [LARGE SCALE GENOMIC DNA]</scope>
    <source>
        <strain evidence="3">z8</strain>
    </source>
</reference>
<dbReference type="AlphaFoldDB" id="A0A9Q5ZD20"/>
<feature type="domain" description="DeoxyPurine in DNA protein A" evidence="1">
    <location>
        <begin position="17"/>
        <end position="228"/>
    </location>
</feature>
<dbReference type="EMBL" id="LAHD01000027">
    <property type="protein sequence ID" value="PHK04251.1"/>
    <property type="molecule type" value="Genomic_DNA"/>
</dbReference>
<accession>A0A9Q5ZD20</accession>